<dbReference type="Pfam" id="PF07715">
    <property type="entry name" value="Plug"/>
    <property type="match status" value="1"/>
</dbReference>
<dbReference type="Gene3D" id="2.40.170.20">
    <property type="entry name" value="TonB-dependent receptor, beta-barrel domain"/>
    <property type="match status" value="1"/>
</dbReference>
<sequence>MLPHKAIALMVGVSVFALAGASFAQEAAPVAPAAAPADDSTVVVVTANKRREPVQKVAQTVNVVSGQALQDMQIRSFQEVSTAVAGLSLTRTSGSEQSISMRGIKMPNNGGTGGATSTVEVYLNEVPISTTDAFNALFDVGQIEVLRGPQGTLRGRPSPSGAITVATQRGSFTSSSGFIEGSLTDHNGKNVQAAYGGPITDKLAFRVAGLYDYNDDNEIKSIGNGKGSYHETVGARGTLTWRPIEHLELNLMHQYIREDRDFYRSIQGTAPCAGDSGGAVIVGSVGCGKTYSLEDRVSLNTGPSPVKYRGNLTTLSAKYDLGDYQINYLGGYNDVNSSGGQDFDFAGIGQANQIPTWLLAADHTKTFTNELRFESTAGEFYNFTYGVFSSSVKFTSDFAFIPFFTSFPSAGESKDYGVFTNQRFNLSAKDKLSLGLRYSHSNIDLFGGGPNTTYQAITGNASYSHEFSRDVMAYVSYGTSFRPGSGGANTATNPVPQSTANFDSEHSQSTEIGLKSQWFNRRLTANLTLFDQKYDGYIASMFNVACTGVPNETGMAYATNDGTPTGPICFGTMYANGNAVSRGVEAELRYAITPSWNAGINYTYTDAHFVNALLPCNDYNGDGTPDVTGTPMVQKNSYISQCVSSQALGQLPSTSISANTAYNFEIAGLDSYIRANAIYRNKAYFPQTANYMPGFMQVNAYLGIKGPDESWEISLWAKNLFDEVVQDTDGGPWTVYGVPSGLSIGTVTNRREIGITLRKDF</sequence>
<feature type="domain" description="TonB-dependent receptor-like beta-barrel" evidence="15">
    <location>
        <begin position="300"/>
        <end position="720"/>
    </location>
</feature>
<feature type="compositionally biased region" description="Polar residues" evidence="13">
    <location>
        <begin position="488"/>
        <end position="502"/>
    </location>
</feature>
<organism evidence="17 18">
    <name type="scientific">Asticcacaulis benevestitus DSM 16100 = ATCC BAA-896</name>
    <dbReference type="NCBI Taxonomy" id="1121022"/>
    <lineage>
        <taxon>Bacteria</taxon>
        <taxon>Pseudomonadati</taxon>
        <taxon>Pseudomonadota</taxon>
        <taxon>Alphaproteobacteria</taxon>
        <taxon>Caulobacterales</taxon>
        <taxon>Caulobacteraceae</taxon>
        <taxon>Asticcacaulis</taxon>
    </lineage>
</organism>
<keyword evidence="14" id="KW-0732">Signal</keyword>
<dbReference type="eggNOG" id="COG1629">
    <property type="taxonomic scope" value="Bacteria"/>
</dbReference>
<evidence type="ECO:0000259" key="16">
    <source>
        <dbReference type="Pfam" id="PF07715"/>
    </source>
</evidence>
<keyword evidence="3 11" id="KW-1134">Transmembrane beta strand</keyword>
<keyword evidence="7" id="KW-0406">Ion transport</keyword>
<dbReference type="PATRIC" id="fig|1121022.4.peg.2294"/>
<keyword evidence="4" id="KW-0410">Iron transport</keyword>
<comment type="similarity">
    <text evidence="11 12">Belongs to the TonB-dependent receptor family.</text>
</comment>
<dbReference type="PANTHER" id="PTHR32552:SF81">
    <property type="entry name" value="TONB-DEPENDENT OUTER MEMBRANE RECEPTOR"/>
    <property type="match status" value="1"/>
</dbReference>
<keyword evidence="9 11" id="KW-0472">Membrane</keyword>
<evidence type="ECO:0000256" key="5">
    <source>
        <dbReference type="ARBA" id="ARBA00022692"/>
    </source>
</evidence>
<dbReference type="SUPFAM" id="SSF56935">
    <property type="entry name" value="Porins"/>
    <property type="match status" value="1"/>
</dbReference>
<name>V4PUH8_9CAUL</name>
<dbReference type="PROSITE" id="PS52016">
    <property type="entry name" value="TONB_DEPENDENT_REC_3"/>
    <property type="match status" value="1"/>
</dbReference>
<evidence type="ECO:0000313" key="18">
    <source>
        <dbReference type="Proteomes" id="UP000017837"/>
    </source>
</evidence>
<evidence type="ECO:0000313" key="17">
    <source>
        <dbReference type="EMBL" id="ESQ91034.1"/>
    </source>
</evidence>
<dbReference type="GO" id="GO:0009279">
    <property type="term" value="C:cell outer membrane"/>
    <property type="evidence" value="ECO:0007669"/>
    <property type="project" value="UniProtKB-SubCell"/>
</dbReference>
<proteinExistence type="inferred from homology"/>
<reference evidence="17 18" key="1">
    <citation type="journal article" date="2014" name="Nature">
        <title>Sequential evolution of bacterial morphology by co-option of a developmental regulator.</title>
        <authorList>
            <person name="Jiang C."/>
            <person name="Brown P.J."/>
            <person name="Ducret A."/>
            <person name="Brun Y.V."/>
        </authorList>
    </citation>
    <scope>NUCLEOTIDE SEQUENCE [LARGE SCALE GENOMIC DNA]</scope>
    <source>
        <strain evidence="17 18">DSM 16100</strain>
    </source>
</reference>
<feature type="region of interest" description="Disordered" evidence="13">
    <location>
        <begin position="485"/>
        <end position="506"/>
    </location>
</feature>
<keyword evidence="6" id="KW-0408">Iron</keyword>
<gene>
    <name evidence="17" type="ORF">ABENE_11320</name>
</gene>
<dbReference type="Pfam" id="PF00593">
    <property type="entry name" value="TonB_dep_Rec_b-barrel"/>
    <property type="match status" value="1"/>
</dbReference>
<dbReference type="InterPro" id="IPR036942">
    <property type="entry name" value="Beta-barrel_TonB_sf"/>
</dbReference>
<evidence type="ECO:0000256" key="9">
    <source>
        <dbReference type="ARBA" id="ARBA00023136"/>
    </source>
</evidence>
<evidence type="ECO:0008006" key="19">
    <source>
        <dbReference type="Google" id="ProtNLM"/>
    </source>
</evidence>
<comment type="subcellular location">
    <subcellularLocation>
        <location evidence="1 11">Cell outer membrane</location>
        <topology evidence="1 11">Multi-pass membrane protein</topology>
    </subcellularLocation>
</comment>
<evidence type="ECO:0000256" key="14">
    <source>
        <dbReference type="SAM" id="SignalP"/>
    </source>
</evidence>
<keyword evidence="8 12" id="KW-0798">TonB box</keyword>
<protein>
    <recommendedName>
        <fullName evidence="19">TonB-denpendent receptor</fullName>
    </recommendedName>
</protein>
<evidence type="ECO:0000256" key="6">
    <source>
        <dbReference type="ARBA" id="ARBA00023004"/>
    </source>
</evidence>
<comment type="caution">
    <text evidence="17">The sequence shown here is derived from an EMBL/GenBank/DDBJ whole genome shotgun (WGS) entry which is preliminary data.</text>
</comment>
<evidence type="ECO:0000256" key="4">
    <source>
        <dbReference type="ARBA" id="ARBA00022496"/>
    </source>
</evidence>
<evidence type="ECO:0000256" key="13">
    <source>
        <dbReference type="SAM" id="MobiDB-lite"/>
    </source>
</evidence>
<evidence type="ECO:0000256" key="11">
    <source>
        <dbReference type="PROSITE-ProRule" id="PRU01360"/>
    </source>
</evidence>
<dbReference type="GO" id="GO:0006826">
    <property type="term" value="P:iron ion transport"/>
    <property type="evidence" value="ECO:0007669"/>
    <property type="project" value="UniProtKB-KW"/>
</dbReference>
<dbReference type="InterPro" id="IPR012910">
    <property type="entry name" value="Plug_dom"/>
</dbReference>
<evidence type="ECO:0000256" key="3">
    <source>
        <dbReference type="ARBA" id="ARBA00022452"/>
    </source>
</evidence>
<keyword evidence="5 11" id="KW-0812">Transmembrane</keyword>
<evidence type="ECO:0000256" key="12">
    <source>
        <dbReference type="RuleBase" id="RU003357"/>
    </source>
</evidence>
<keyword evidence="2 11" id="KW-0813">Transport</keyword>
<dbReference type="EMBL" id="AWGB01000020">
    <property type="protein sequence ID" value="ESQ91034.1"/>
    <property type="molecule type" value="Genomic_DNA"/>
</dbReference>
<keyword evidence="18" id="KW-1185">Reference proteome</keyword>
<evidence type="ECO:0000256" key="10">
    <source>
        <dbReference type="ARBA" id="ARBA00023237"/>
    </source>
</evidence>
<keyword evidence="10 11" id="KW-0998">Cell outer membrane</keyword>
<evidence type="ECO:0000256" key="8">
    <source>
        <dbReference type="ARBA" id="ARBA00023077"/>
    </source>
</evidence>
<evidence type="ECO:0000256" key="7">
    <source>
        <dbReference type="ARBA" id="ARBA00023065"/>
    </source>
</evidence>
<feature type="domain" description="TonB-dependent receptor plug" evidence="16">
    <location>
        <begin position="54"/>
        <end position="162"/>
    </location>
</feature>
<accession>V4PUH8</accession>
<dbReference type="InterPro" id="IPR000531">
    <property type="entry name" value="Beta-barrel_TonB"/>
</dbReference>
<dbReference type="AlphaFoldDB" id="V4PUH8"/>
<dbReference type="STRING" id="1121022.GCA_000376105_03057"/>
<dbReference type="Proteomes" id="UP000017837">
    <property type="component" value="Unassembled WGS sequence"/>
</dbReference>
<evidence type="ECO:0000256" key="1">
    <source>
        <dbReference type="ARBA" id="ARBA00004571"/>
    </source>
</evidence>
<dbReference type="InterPro" id="IPR039426">
    <property type="entry name" value="TonB-dep_rcpt-like"/>
</dbReference>
<evidence type="ECO:0000259" key="15">
    <source>
        <dbReference type="Pfam" id="PF00593"/>
    </source>
</evidence>
<evidence type="ECO:0000256" key="2">
    <source>
        <dbReference type="ARBA" id="ARBA00022448"/>
    </source>
</evidence>
<dbReference type="PANTHER" id="PTHR32552">
    <property type="entry name" value="FERRICHROME IRON RECEPTOR-RELATED"/>
    <property type="match status" value="1"/>
</dbReference>
<feature type="signal peptide" evidence="14">
    <location>
        <begin position="1"/>
        <end position="24"/>
    </location>
</feature>
<feature type="chain" id="PRO_5004725392" description="TonB-denpendent receptor" evidence="14">
    <location>
        <begin position="25"/>
        <end position="761"/>
    </location>
</feature>